<evidence type="ECO:0000313" key="1">
    <source>
        <dbReference type="EMBL" id="GIJ28851.1"/>
    </source>
</evidence>
<name>A0ABQ4JFE2_9ACTN</name>
<sequence length="54" mass="6445">MTVNTSRAANAGLTHRSLSNTIAEALTWQALRRRWSQRWLDRTREQLLLWKWHG</sequence>
<proteinExistence type="predicted"/>
<reference evidence="1 2" key="1">
    <citation type="submission" date="2021-01" db="EMBL/GenBank/DDBJ databases">
        <title>Whole genome shotgun sequence of Verrucosispora qiuiae NBRC 106684.</title>
        <authorList>
            <person name="Komaki H."/>
            <person name="Tamura T."/>
        </authorList>
    </citation>
    <scope>NUCLEOTIDE SEQUENCE [LARGE SCALE GENOMIC DNA]</scope>
    <source>
        <strain evidence="1 2">NBRC 106684</strain>
    </source>
</reference>
<evidence type="ECO:0000313" key="2">
    <source>
        <dbReference type="Proteomes" id="UP000653076"/>
    </source>
</evidence>
<dbReference type="RefSeq" id="WP_239098525.1">
    <property type="nucleotide sequence ID" value="NZ_BOPC01000056.1"/>
</dbReference>
<gene>
    <name evidence="1" type="ORF">Vqi01_40130</name>
</gene>
<dbReference type="EMBL" id="BOPC01000056">
    <property type="protein sequence ID" value="GIJ28851.1"/>
    <property type="molecule type" value="Genomic_DNA"/>
</dbReference>
<dbReference type="Proteomes" id="UP000653076">
    <property type="component" value="Unassembled WGS sequence"/>
</dbReference>
<protein>
    <submittedName>
        <fullName evidence="1">Uncharacterized protein</fullName>
    </submittedName>
</protein>
<accession>A0ABQ4JFE2</accession>
<comment type="caution">
    <text evidence="1">The sequence shown here is derived from an EMBL/GenBank/DDBJ whole genome shotgun (WGS) entry which is preliminary data.</text>
</comment>
<organism evidence="1 2">
    <name type="scientific">Micromonospora qiuiae</name>
    <dbReference type="NCBI Taxonomy" id="502268"/>
    <lineage>
        <taxon>Bacteria</taxon>
        <taxon>Bacillati</taxon>
        <taxon>Actinomycetota</taxon>
        <taxon>Actinomycetes</taxon>
        <taxon>Micromonosporales</taxon>
        <taxon>Micromonosporaceae</taxon>
        <taxon>Micromonospora</taxon>
    </lineage>
</organism>
<keyword evidence="2" id="KW-1185">Reference proteome</keyword>